<protein>
    <submittedName>
        <fullName evidence="1">Uncharacterized protein</fullName>
    </submittedName>
</protein>
<proteinExistence type="predicted"/>
<dbReference type="Proteomes" id="UP000261948">
    <property type="component" value="Unassembled WGS sequence"/>
</dbReference>
<comment type="caution">
    <text evidence="1">The sequence shown here is derived from an EMBL/GenBank/DDBJ whole genome shotgun (WGS) entry which is preliminary data.</text>
</comment>
<gene>
    <name evidence="1" type="ORF">DZC30_21690</name>
</gene>
<keyword evidence="2" id="KW-1185">Reference proteome</keyword>
<accession>A0A373F5S6</accession>
<dbReference type="EMBL" id="QURR01000049">
    <property type="protein sequence ID" value="RGE39506.1"/>
    <property type="molecule type" value="Genomic_DNA"/>
</dbReference>
<reference evidence="1 2" key="1">
    <citation type="submission" date="2018-08" db="EMBL/GenBank/DDBJ databases">
        <title>Comamonas testosteroni strain SWCO2.</title>
        <authorList>
            <person name="Jiang N."/>
            <person name="Zhang X.Z."/>
        </authorList>
    </citation>
    <scope>NUCLEOTIDE SEQUENCE [LARGE SCALE GENOMIC DNA]</scope>
    <source>
        <strain evidence="1 2">SWCO2</strain>
    </source>
</reference>
<dbReference type="AlphaFoldDB" id="A0A373F5S6"/>
<evidence type="ECO:0000313" key="1">
    <source>
        <dbReference type="EMBL" id="RGE39506.1"/>
    </source>
</evidence>
<name>A0A373F5S6_COMTE</name>
<sequence>MSLQVNDLVEFIEPMEDEAGTTYRLVELNGDRCVIELVCDMRIRPTWVRLVADLKRVDAGGTGKPARYVLAADDGRMVTNDTRTGPSLTTSRALSYVWTNPTEADSQRLAYQAALGVALKVQPQGVKT</sequence>
<evidence type="ECO:0000313" key="2">
    <source>
        <dbReference type="Proteomes" id="UP000261948"/>
    </source>
</evidence>
<organism evidence="1 2">
    <name type="scientific">Comamonas testosteroni</name>
    <name type="common">Pseudomonas testosteroni</name>
    <dbReference type="NCBI Taxonomy" id="285"/>
    <lineage>
        <taxon>Bacteria</taxon>
        <taxon>Pseudomonadati</taxon>
        <taxon>Pseudomonadota</taxon>
        <taxon>Betaproteobacteria</taxon>
        <taxon>Burkholderiales</taxon>
        <taxon>Comamonadaceae</taxon>
        <taxon>Comamonas</taxon>
    </lineage>
</organism>